<gene>
    <name evidence="5" type="ORF">FB471_3175</name>
</gene>
<sequence length="302" mass="31976">MGTAHPGNAPVVAGVDGSERALAAVRWAALTAAHEHAPLELVHAAGYPDLYVGAATPPSQALQQRLRERGEESLSAAERLAEESAGVRARTRLEADSPVPLLLRASEAARMVVLGTSGRGGFVGLLLGSTTVALATHAHCPVVAVHGDPPETGPVVVGVDGSGLSERATRHAFEQASLRGAELVAVHTWSDADTDVVFSAARMQFEWEPMEDAERRVLAERLAGWQAEFPDVVVRKVVARDRPRHQLLEWSERARLLVVGSRGRGGFRGLLLGSTSQALIHHASCPVMVVRPEHGYPDGGGG</sequence>
<proteinExistence type="inferred from homology"/>
<evidence type="ECO:0000259" key="4">
    <source>
        <dbReference type="Pfam" id="PF00582"/>
    </source>
</evidence>
<keyword evidence="6" id="KW-1185">Reference proteome</keyword>
<keyword evidence="3" id="KW-0067">ATP-binding</keyword>
<dbReference type="PRINTS" id="PR01438">
    <property type="entry name" value="UNVRSLSTRESS"/>
</dbReference>
<dbReference type="RefSeq" id="WP_141999131.1">
    <property type="nucleotide sequence ID" value="NZ_VFML01000001.1"/>
</dbReference>
<reference evidence="5 6" key="1">
    <citation type="submission" date="2019-06" db="EMBL/GenBank/DDBJ databases">
        <title>Sequencing the genomes of 1000 actinobacteria strains.</title>
        <authorList>
            <person name="Klenk H.-P."/>
        </authorList>
    </citation>
    <scope>NUCLEOTIDE SEQUENCE [LARGE SCALE GENOMIC DNA]</scope>
    <source>
        <strain evidence="5 6">DSM 45679</strain>
    </source>
</reference>
<dbReference type="GO" id="GO:0005524">
    <property type="term" value="F:ATP binding"/>
    <property type="evidence" value="ECO:0007669"/>
    <property type="project" value="UniProtKB-KW"/>
</dbReference>
<evidence type="ECO:0000313" key="6">
    <source>
        <dbReference type="Proteomes" id="UP000320876"/>
    </source>
</evidence>
<dbReference type="Gene3D" id="3.40.50.620">
    <property type="entry name" value="HUPs"/>
    <property type="match status" value="2"/>
</dbReference>
<accession>A0A542DJZ8</accession>
<dbReference type="InterPro" id="IPR014729">
    <property type="entry name" value="Rossmann-like_a/b/a_fold"/>
</dbReference>
<dbReference type="OrthoDB" id="3404132at2"/>
<dbReference type="Pfam" id="PF00582">
    <property type="entry name" value="Usp"/>
    <property type="match status" value="2"/>
</dbReference>
<evidence type="ECO:0000256" key="3">
    <source>
        <dbReference type="ARBA" id="ARBA00022840"/>
    </source>
</evidence>
<dbReference type="InterPro" id="IPR006015">
    <property type="entry name" value="Universal_stress_UspA"/>
</dbReference>
<dbReference type="AlphaFoldDB" id="A0A542DJZ8"/>
<dbReference type="PANTHER" id="PTHR46268">
    <property type="entry name" value="STRESS RESPONSE PROTEIN NHAX"/>
    <property type="match status" value="1"/>
</dbReference>
<evidence type="ECO:0000256" key="2">
    <source>
        <dbReference type="ARBA" id="ARBA00022741"/>
    </source>
</evidence>
<dbReference type="Proteomes" id="UP000320876">
    <property type="component" value="Unassembled WGS sequence"/>
</dbReference>
<evidence type="ECO:0000256" key="1">
    <source>
        <dbReference type="ARBA" id="ARBA00008791"/>
    </source>
</evidence>
<name>A0A542DJZ8_AMYCI</name>
<comment type="caution">
    <text evidence="5">The sequence shown here is derived from an EMBL/GenBank/DDBJ whole genome shotgun (WGS) entry which is preliminary data.</text>
</comment>
<dbReference type="SUPFAM" id="SSF52402">
    <property type="entry name" value="Adenine nucleotide alpha hydrolases-like"/>
    <property type="match status" value="2"/>
</dbReference>
<organism evidence="5 6">
    <name type="scientific">Amycolatopsis cihanbeyliensis</name>
    <dbReference type="NCBI Taxonomy" id="1128664"/>
    <lineage>
        <taxon>Bacteria</taxon>
        <taxon>Bacillati</taxon>
        <taxon>Actinomycetota</taxon>
        <taxon>Actinomycetes</taxon>
        <taxon>Pseudonocardiales</taxon>
        <taxon>Pseudonocardiaceae</taxon>
        <taxon>Amycolatopsis</taxon>
    </lineage>
</organism>
<dbReference type="PANTHER" id="PTHR46268:SF27">
    <property type="entry name" value="UNIVERSAL STRESS PROTEIN RV2623"/>
    <property type="match status" value="1"/>
</dbReference>
<feature type="domain" description="UspA" evidence="4">
    <location>
        <begin position="154"/>
        <end position="291"/>
    </location>
</feature>
<dbReference type="InterPro" id="IPR006016">
    <property type="entry name" value="UspA"/>
</dbReference>
<protein>
    <submittedName>
        <fullName evidence="5">Nucleotide-binding universal stress UspA family protein</fullName>
    </submittedName>
</protein>
<feature type="domain" description="UspA" evidence="4">
    <location>
        <begin position="10"/>
        <end position="146"/>
    </location>
</feature>
<evidence type="ECO:0000313" key="5">
    <source>
        <dbReference type="EMBL" id="TQJ03419.1"/>
    </source>
</evidence>
<comment type="similarity">
    <text evidence="1">Belongs to the universal stress protein A family.</text>
</comment>
<keyword evidence="2" id="KW-0547">Nucleotide-binding</keyword>
<dbReference type="EMBL" id="VFML01000001">
    <property type="protein sequence ID" value="TQJ03419.1"/>
    <property type="molecule type" value="Genomic_DNA"/>
</dbReference>